<protein>
    <submittedName>
        <fullName evidence="1">Uncharacterized protein</fullName>
    </submittedName>
</protein>
<dbReference type="AlphaFoldDB" id="A0A485AFB8"/>
<evidence type="ECO:0000313" key="2">
    <source>
        <dbReference type="Proteomes" id="UP000345637"/>
    </source>
</evidence>
<proteinExistence type="predicted"/>
<sequence>MVTASSGYFPLADSPDSITASVPSRDGVRHVAGFSAGRTRVFDHRIQHLRCGDNHFTRADTFFDNHLLGEDNFFNRDFNAHVATSNHDAVRRFENLVEVVQAFLVFNFGYDLDVFAAVSFQVLADFDDVRTLTDKGSSNEINALFATEDQVLLIFFSQRRQGNRNARQVYAFVFAEVAVVQHFTDDVLTFNGSHFHADQTIVDQNGVTDGQVGSETFIGHGDDFVVANDGFIGSEGECLTCFQGDVIAAFQLDGTNFRAFGVQQDSRCLTGFAQHVTQVLDALTVFSIVTVREVQTHDVHARVQHFGQHLFGFGFRTDGANNFGLFHESFSL</sequence>
<dbReference type="EMBL" id="CAADJE010000014">
    <property type="protein sequence ID" value="VFS59694.1"/>
    <property type="molecule type" value="Genomic_DNA"/>
</dbReference>
<gene>
    <name evidence="1" type="ORF">NCTC12998_01121</name>
</gene>
<name>A0A485AFB8_RAOPL</name>
<accession>A0A485AFB8</accession>
<reference evidence="1 2" key="1">
    <citation type="submission" date="2019-03" db="EMBL/GenBank/DDBJ databases">
        <authorList>
            <consortium name="Pathogen Informatics"/>
        </authorList>
    </citation>
    <scope>NUCLEOTIDE SEQUENCE [LARGE SCALE GENOMIC DNA]</scope>
    <source>
        <strain evidence="1 2">NCTC12998</strain>
    </source>
</reference>
<evidence type="ECO:0000313" key="1">
    <source>
        <dbReference type="EMBL" id="VFS59694.1"/>
    </source>
</evidence>
<organism evidence="1 2">
    <name type="scientific">Raoultella planticola</name>
    <name type="common">Klebsiella planticola</name>
    <dbReference type="NCBI Taxonomy" id="575"/>
    <lineage>
        <taxon>Bacteria</taxon>
        <taxon>Pseudomonadati</taxon>
        <taxon>Pseudomonadota</taxon>
        <taxon>Gammaproteobacteria</taxon>
        <taxon>Enterobacterales</taxon>
        <taxon>Enterobacteriaceae</taxon>
        <taxon>Klebsiella/Raoultella group</taxon>
        <taxon>Raoultella</taxon>
    </lineage>
</organism>
<dbReference type="Proteomes" id="UP000345637">
    <property type="component" value="Unassembled WGS sequence"/>
</dbReference>